<sequence length="419" mass="44603">YLLIYSMLVAADWVQGPYMYRLYQAYGFTLAQNGQLFIAGFASSMVFGTVAGTLADRFGRKRGTILYTLVYGLSCLTKHARDFPTLMVGRILGGLATSLLFTVPESWVVAEHGRRRLSDSTLTALFADMSVINGLTAIGAGWLAEGAVAAAQHPVGAFDLSLVLLILGGLAVSLCWSENFGDQTVGVVGHLWEGMATVTSSPQLSALAAVQSIFEAAMYVFVFLYTPALQRVAGRDDLPFGTLFACLMVAVAMGGGLAKLLLSYGKWTASRLLVVVMLGAAVACAGLALASSTHQFLGAMLAFEVLVGMYWPCISTVRSRLIPEALRATILNLFRVPLNVFVCTALLGIDQWPESVTLGLCGAALMGGESPANGMFMRGIMPTMMGRLSGQDWSRLAPSDCVVQSFGLFVCAHALLPVC</sequence>
<proteinExistence type="predicted"/>
<feature type="transmembrane region" description="Helical" evidence="12">
    <location>
        <begin position="204"/>
        <end position="226"/>
    </location>
</feature>
<feature type="non-terminal residue" evidence="13">
    <location>
        <position position="1"/>
    </location>
</feature>
<evidence type="ECO:0000256" key="9">
    <source>
        <dbReference type="ARBA" id="ARBA00023136"/>
    </source>
</evidence>
<dbReference type="InParanoid" id="A9UTH5"/>
<feature type="transmembrane region" description="Helical" evidence="12">
    <location>
        <begin position="238"/>
        <end position="260"/>
    </location>
</feature>
<evidence type="ECO:0000256" key="8">
    <source>
        <dbReference type="ARBA" id="ARBA00023065"/>
    </source>
</evidence>
<evidence type="ECO:0000256" key="6">
    <source>
        <dbReference type="ARBA" id="ARBA00022692"/>
    </source>
</evidence>
<dbReference type="SUPFAM" id="SSF103473">
    <property type="entry name" value="MFS general substrate transporter"/>
    <property type="match status" value="1"/>
</dbReference>
<comment type="subcellular location">
    <subcellularLocation>
        <location evidence="2">Cell membrane</location>
        <topology evidence="2">Multi-pass membrane protein</topology>
    </subcellularLocation>
</comment>
<organism evidence="13 14">
    <name type="scientific">Monosiga brevicollis</name>
    <name type="common">Choanoflagellate</name>
    <dbReference type="NCBI Taxonomy" id="81824"/>
    <lineage>
        <taxon>Eukaryota</taxon>
        <taxon>Choanoflagellata</taxon>
        <taxon>Craspedida</taxon>
        <taxon>Salpingoecidae</taxon>
        <taxon>Monosiga</taxon>
    </lineage>
</organism>
<dbReference type="GO" id="GO:0005886">
    <property type="term" value="C:plasma membrane"/>
    <property type="evidence" value="ECO:0007669"/>
    <property type="project" value="UniProtKB-SubCell"/>
</dbReference>
<keyword evidence="14" id="KW-1185">Reference proteome</keyword>
<dbReference type="InterPro" id="IPR036259">
    <property type="entry name" value="MFS_trans_sf"/>
</dbReference>
<evidence type="ECO:0000256" key="10">
    <source>
        <dbReference type="ARBA" id="ARBA00030646"/>
    </source>
</evidence>
<evidence type="ECO:0000256" key="4">
    <source>
        <dbReference type="ARBA" id="ARBA00022448"/>
    </source>
</evidence>
<keyword evidence="5" id="KW-1003">Cell membrane</keyword>
<dbReference type="InterPro" id="IPR008509">
    <property type="entry name" value="MOT2/MFSD5"/>
</dbReference>
<feature type="transmembrane region" description="Helical" evidence="12">
    <location>
        <begin position="272"/>
        <end position="290"/>
    </location>
</feature>
<dbReference type="EMBL" id="CH991545">
    <property type="protein sequence ID" value="EDQ91247.1"/>
    <property type="molecule type" value="Genomic_DNA"/>
</dbReference>
<dbReference type="GO" id="GO:0015098">
    <property type="term" value="F:molybdate ion transmembrane transporter activity"/>
    <property type="evidence" value="ECO:0007669"/>
    <property type="project" value="InterPro"/>
</dbReference>
<dbReference type="PANTHER" id="PTHR23516">
    <property type="entry name" value="SAM (S-ADENOSYL METHIONINE) TRANSPORTER"/>
    <property type="match status" value="1"/>
</dbReference>
<accession>A9UTH5</accession>
<dbReference type="RefSeq" id="XP_001743669.1">
    <property type="nucleotide sequence ID" value="XM_001743617.1"/>
</dbReference>
<evidence type="ECO:0000313" key="14">
    <source>
        <dbReference type="Proteomes" id="UP000001357"/>
    </source>
</evidence>
<feature type="transmembrane region" description="Helical" evidence="12">
    <location>
        <begin position="122"/>
        <end position="144"/>
    </location>
</feature>
<evidence type="ECO:0000313" key="13">
    <source>
        <dbReference type="EMBL" id="EDQ91247.1"/>
    </source>
</evidence>
<dbReference type="Proteomes" id="UP000001357">
    <property type="component" value="Unassembled WGS sequence"/>
</dbReference>
<keyword evidence="8" id="KW-0406">Ion transport</keyword>
<dbReference type="GeneID" id="5889257"/>
<keyword evidence="7 12" id="KW-1133">Transmembrane helix</keyword>
<dbReference type="Pfam" id="PF05631">
    <property type="entry name" value="MFS_5"/>
    <property type="match status" value="1"/>
</dbReference>
<dbReference type="GO" id="GO:0006811">
    <property type="term" value="P:monoatomic ion transport"/>
    <property type="evidence" value="ECO:0007669"/>
    <property type="project" value="UniProtKB-KW"/>
</dbReference>
<evidence type="ECO:0000256" key="11">
    <source>
        <dbReference type="ARBA" id="ARBA00032555"/>
    </source>
</evidence>
<evidence type="ECO:0000256" key="2">
    <source>
        <dbReference type="ARBA" id="ARBA00004651"/>
    </source>
</evidence>
<dbReference type="OMA" id="SWTAMKE"/>
<feature type="transmembrane region" description="Helical" evidence="12">
    <location>
        <begin position="36"/>
        <end position="55"/>
    </location>
</feature>
<protein>
    <recommendedName>
        <fullName evidence="3">Molybdate-anion transporter</fullName>
    </recommendedName>
    <alternativeName>
        <fullName evidence="10">Major facilitator superfamily domain-containing protein 5</fullName>
    </alternativeName>
    <alternativeName>
        <fullName evidence="11">Molybdate transporter 2 homolog</fullName>
    </alternativeName>
</protein>
<dbReference type="CDD" id="cd17487">
    <property type="entry name" value="MFS_MFSD5_like"/>
    <property type="match status" value="1"/>
</dbReference>
<evidence type="ECO:0000256" key="12">
    <source>
        <dbReference type="SAM" id="Phobius"/>
    </source>
</evidence>
<comment type="function">
    <text evidence="1">Mediates high-affinity intracellular uptake of the rare oligo-element molybdenum.</text>
</comment>
<keyword evidence="4" id="KW-0813">Transport</keyword>
<keyword evidence="9 12" id="KW-0472">Membrane</keyword>
<evidence type="ECO:0000256" key="7">
    <source>
        <dbReference type="ARBA" id="ARBA00022989"/>
    </source>
</evidence>
<feature type="transmembrane region" description="Helical" evidence="12">
    <location>
        <begin position="156"/>
        <end position="176"/>
    </location>
</feature>
<reference evidence="13 14" key="1">
    <citation type="journal article" date="2008" name="Nature">
        <title>The genome of the choanoflagellate Monosiga brevicollis and the origin of metazoans.</title>
        <authorList>
            <consortium name="JGI Sequencing"/>
            <person name="King N."/>
            <person name="Westbrook M.J."/>
            <person name="Young S.L."/>
            <person name="Kuo A."/>
            <person name="Abedin M."/>
            <person name="Chapman J."/>
            <person name="Fairclough S."/>
            <person name="Hellsten U."/>
            <person name="Isogai Y."/>
            <person name="Letunic I."/>
            <person name="Marr M."/>
            <person name="Pincus D."/>
            <person name="Putnam N."/>
            <person name="Rokas A."/>
            <person name="Wright K.J."/>
            <person name="Zuzow R."/>
            <person name="Dirks W."/>
            <person name="Good M."/>
            <person name="Goodstein D."/>
            <person name="Lemons D."/>
            <person name="Li W."/>
            <person name="Lyons J.B."/>
            <person name="Morris A."/>
            <person name="Nichols S."/>
            <person name="Richter D.J."/>
            <person name="Salamov A."/>
            <person name="Bork P."/>
            <person name="Lim W.A."/>
            <person name="Manning G."/>
            <person name="Miller W.T."/>
            <person name="McGinnis W."/>
            <person name="Shapiro H."/>
            <person name="Tjian R."/>
            <person name="Grigoriev I.V."/>
            <person name="Rokhsar D."/>
        </authorList>
    </citation>
    <scope>NUCLEOTIDE SEQUENCE [LARGE SCALE GENOMIC DNA]</scope>
    <source>
        <strain evidence="14">MX1 / ATCC 50154</strain>
    </source>
</reference>
<dbReference type="eggNOG" id="KOG4332">
    <property type="taxonomic scope" value="Eukaryota"/>
</dbReference>
<evidence type="ECO:0000256" key="3">
    <source>
        <dbReference type="ARBA" id="ARBA00021242"/>
    </source>
</evidence>
<dbReference type="Gene3D" id="1.20.1250.20">
    <property type="entry name" value="MFS general substrate transporter like domains"/>
    <property type="match status" value="1"/>
</dbReference>
<dbReference type="AlphaFoldDB" id="A9UTH5"/>
<dbReference type="PANTHER" id="PTHR23516:SF1">
    <property type="entry name" value="MOLYBDATE-ANION TRANSPORTER"/>
    <property type="match status" value="1"/>
</dbReference>
<keyword evidence="6 12" id="KW-0812">Transmembrane</keyword>
<dbReference type="KEGG" id="mbr:MONBRDRAFT_15140"/>
<evidence type="ECO:0000256" key="5">
    <source>
        <dbReference type="ARBA" id="ARBA00022475"/>
    </source>
</evidence>
<evidence type="ECO:0000256" key="1">
    <source>
        <dbReference type="ARBA" id="ARBA00003019"/>
    </source>
</evidence>
<gene>
    <name evidence="13" type="ORF">MONBRDRAFT_15140</name>
</gene>
<name>A9UTH5_MONBE</name>